<feature type="transmembrane region" description="Helical" evidence="2">
    <location>
        <begin position="33"/>
        <end position="54"/>
    </location>
</feature>
<dbReference type="AGR" id="Xenbase:XB-GENE-29089643"/>
<dbReference type="Xenbase" id="XB-GENE-29089643">
    <property type="gene designation" value="LOC105947592"/>
</dbReference>
<evidence type="ECO:0000313" key="3">
    <source>
        <dbReference type="Proteomes" id="UP000008143"/>
    </source>
</evidence>
<keyword evidence="2" id="KW-0472">Membrane</keyword>
<feature type="region of interest" description="Disordered" evidence="1">
    <location>
        <begin position="182"/>
        <end position="212"/>
    </location>
</feature>
<dbReference type="OMA" id="KGHEMTA"/>
<dbReference type="GeneID" id="105947592"/>
<feature type="compositionally biased region" description="Low complexity" evidence="1">
    <location>
        <begin position="203"/>
        <end position="212"/>
    </location>
</feature>
<keyword evidence="2" id="KW-0812">Transmembrane</keyword>
<evidence type="ECO:0000313" key="4">
    <source>
        <dbReference type="RefSeq" id="XP_031760406.1"/>
    </source>
</evidence>
<dbReference type="KEGG" id="xtr:105947592"/>
<gene>
    <name evidence="4 5" type="primary">LOC105947592</name>
</gene>
<dbReference type="Gene3D" id="2.60.40.10">
    <property type="entry name" value="Immunoglobulins"/>
    <property type="match status" value="1"/>
</dbReference>
<feature type="compositionally biased region" description="Basic and acidic residues" evidence="1">
    <location>
        <begin position="182"/>
        <end position="202"/>
    </location>
</feature>
<evidence type="ECO:0000256" key="2">
    <source>
        <dbReference type="SAM" id="Phobius"/>
    </source>
</evidence>
<accession>A0A8J1JUY6</accession>
<organism evidence="3 4">
    <name type="scientific">Xenopus tropicalis</name>
    <name type="common">Western clawed frog</name>
    <name type="synonym">Silurana tropicalis</name>
    <dbReference type="NCBI Taxonomy" id="8364"/>
    <lineage>
        <taxon>Eukaryota</taxon>
        <taxon>Metazoa</taxon>
        <taxon>Chordata</taxon>
        <taxon>Craniata</taxon>
        <taxon>Vertebrata</taxon>
        <taxon>Euteleostomi</taxon>
        <taxon>Amphibia</taxon>
        <taxon>Batrachia</taxon>
        <taxon>Anura</taxon>
        <taxon>Pipoidea</taxon>
        <taxon>Pipidae</taxon>
        <taxon>Xenopodinae</taxon>
        <taxon>Xenopus</taxon>
        <taxon>Silurana</taxon>
    </lineage>
</organism>
<dbReference type="Proteomes" id="UP000008143">
    <property type="component" value="Chromosome 6"/>
</dbReference>
<evidence type="ECO:0000256" key="1">
    <source>
        <dbReference type="SAM" id="MobiDB-lite"/>
    </source>
</evidence>
<name>A0A8J1JUY6_XENTR</name>
<keyword evidence="2" id="KW-1133">Transmembrane helix</keyword>
<protein>
    <submittedName>
        <fullName evidence="4">Uncharacterized protein LOC105947592</fullName>
    </submittedName>
</protein>
<evidence type="ECO:0000313" key="5">
    <source>
        <dbReference type="Xenbase" id="XB-GENE-29089643"/>
    </source>
</evidence>
<sequence>MFLFIVCCVFVQKKFEGRGRLPAGMGPVRPHSFIFFIIIIINGLFFHSTSAVKVQNLTLFKPKLTLQLNTRNVIPCSFYTERLLNPLKVELEWGKIPVGKSEYKPLIRLSGNHVKNPSPDLMDLYDLFVSEIPRGNCSLVIRHTKTEDSGTYMVRLKVKGKLYEPVPSIKIRLMNLQTDESLSHNSEKGARSLKEKGKKKEPTATTTHITTTLPRTTAMTNESDFIGSYIFPKLKGHEMTALTVVLVIGSVLVAFSALGVVAW</sequence>
<dbReference type="RefSeq" id="XP_031760406.1">
    <property type="nucleotide sequence ID" value="XM_031904546.1"/>
</dbReference>
<dbReference type="InterPro" id="IPR036179">
    <property type="entry name" value="Ig-like_dom_sf"/>
</dbReference>
<reference evidence="4" key="1">
    <citation type="submission" date="2025-08" db="UniProtKB">
        <authorList>
            <consortium name="RefSeq"/>
        </authorList>
    </citation>
    <scope>IDENTIFICATION</scope>
    <source>
        <strain evidence="4">Nigerian</strain>
        <tissue evidence="4">Liver and blood</tissue>
    </source>
</reference>
<dbReference type="SUPFAM" id="SSF48726">
    <property type="entry name" value="Immunoglobulin"/>
    <property type="match status" value="1"/>
</dbReference>
<dbReference type="InterPro" id="IPR013783">
    <property type="entry name" value="Ig-like_fold"/>
</dbReference>
<keyword evidence="3" id="KW-1185">Reference proteome</keyword>
<feature type="transmembrane region" description="Helical" evidence="2">
    <location>
        <begin position="241"/>
        <end position="262"/>
    </location>
</feature>
<dbReference type="AlphaFoldDB" id="A0A8J1JUY6"/>
<dbReference type="OrthoDB" id="9909894at2759"/>
<proteinExistence type="predicted"/>